<dbReference type="EMBL" id="RCBY01000417">
    <property type="protein sequence ID" value="RQH20426.1"/>
    <property type="molecule type" value="Genomic_DNA"/>
</dbReference>
<name>A0A3N6P2K2_9CYAN</name>
<reference evidence="1 2" key="1">
    <citation type="journal article" date="2018" name="ACS Chem. Biol.">
        <title>Ketoreductase domain dysfunction expands chemodiversity: malyngamide biosynthesis in the cyanobacterium Okeania hirsuta.</title>
        <authorList>
            <person name="Moss N.A."/>
            <person name="Leao T."/>
            <person name="Rankin M."/>
            <person name="McCullough T.M."/>
            <person name="Qu P."/>
            <person name="Korobeynikov A."/>
            <person name="Smith J.L."/>
            <person name="Gerwick L."/>
            <person name="Gerwick W.H."/>
        </authorList>
    </citation>
    <scope>NUCLEOTIDE SEQUENCE [LARGE SCALE GENOMIC DNA]</scope>
    <source>
        <strain evidence="1 2">PAB10Feb10-1</strain>
    </source>
</reference>
<keyword evidence="2" id="KW-1185">Reference proteome</keyword>
<proteinExistence type="predicted"/>
<evidence type="ECO:0000313" key="2">
    <source>
        <dbReference type="Proteomes" id="UP000269154"/>
    </source>
</evidence>
<gene>
    <name evidence="1" type="ORF">D5R40_32040</name>
</gene>
<comment type="caution">
    <text evidence="1">The sequence shown here is derived from an EMBL/GenBank/DDBJ whole genome shotgun (WGS) entry which is preliminary data.</text>
</comment>
<sequence length="64" mass="7130">MEVGDKRLVEQIGISETYYDFLFELYTLTGNQGLSFTGNPPPATIVGNIQSQEPLQYKALAFSQ</sequence>
<evidence type="ECO:0000313" key="1">
    <source>
        <dbReference type="EMBL" id="RQH20426.1"/>
    </source>
</evidence>
<organism evidence="1 2">
    <name type="scientific">Okeania hirsuta</name>
    <dbReference type="NCBI Taxonomy" id="1458930"/>
    <lineage>
        <taxon>Bacteria</taxon>
        <taxon>Bacillati</taxon>
        <taxon>Cyanobacteriota</taxon>
        <taxon>Cyanophyceae</taxon>
        <taxon>Oscillatoriophycideae</taxon>
        <taxon>Oscillatoriales</taxon>
        <taxon>Microcoleaceae</taxon>
        <taxon>Okeania</taxon>
    </lineage>
</organism>
<protein>
    <submittedName>
        <fullName evidence="1">Uncharacterized protein</fullName>
    </submittedName>
</protein>
<dbReference type="Proteomes" id="UP000269154">
    <property type="component" value="Unassembled WGS sequence"/>
</dbReference>
<dbReference type="AlphaFoldDB" id="A0A3N6P2K2"/>
<accession>A0A3N6P2K2</accession>